<evidence type="ECO:0000313" key="4">
    <source>
        <dbReference type="Proteomes" id="UP000824120"/>
    </source>
</evidence>
<dbReference type="InterPro" id="IPR036641">
    <property type="entry name" value="HPT_dom_sf"/>
</dbReference>
<dbReference type="PANTHER" id="PTHR28242">
    <property type="entry name" value="PHOSPHORELAY INTERMEDIATE PROTEIN YPD1"/>
    <property type="match status" value="1"/>
</dbReference>
<comment type="caution">
    <text evidence="3">The sequence shown here is derived from an EMBL/GenBank/DDBJ whole genome shotgun (WGS) entry which is preliminary data.</text>
</comment>
<gene>
    <name evidence="3" type="ORF">H5410_058109</name>
</gene>
<dbReference type="Gene3D" id="1.20.120.160">
    <property type="entry name" value="HPT domain"/>
    <property type="match status" value="1"/>
</dbReference>
<evidence type="ECO:0000256" key="2">
    <source>
        <dbReference type="RuleBase" id="RU369004"/>
    </source>
</evidence>
<dbReference type="OrthoDB" id="1670022at2759"/>
<protein>
    <recommendedName>
        <fullName evidence="2">Histidine-containing phosphotransfer protein</fullName>
    </recommendedName>
</protein>
<dbReference type="GO" id="GO:0005634">
    <property type="term" value="C:nucleus"/>
    <property type="evidence" value="ECO:0007669"/>
    <property type="project" value="UniProtKB-SubCell"/>
</dbReference>
<evidence type="ECO:0000313" key="3">
    <source>
        <dbReference type="EMBL" id="KAG5577975.1"/>
    </source>
</evidence>
<dbReference type="GO" id="GO:0043424">
    <property type="term" value="F:protein histidine kinase binding"/>
    <property type="evidence" value="ECO:0007669"/>
    <property type="project" value="UniProtKB-UniRule"/>
</dbReference>
<dbReference type="GO" id="GO:0009736">
    <property type="term" value="P:cytokinin-activated signaling pathway"/>
    <property type="evidence" value="ECO:0007669"/>
    <property type="project" value="UniProtKB-KW"/>
</dbReference>
<keyword evidence="2" id="KW-0932">Cytokinin signaling pathway</keyword>
<comment type="domain">
    <text evidence="2">Histidine-containing phosphotransfer domain (HPt) contains an active histidine that mediates the phosphotransfer.</text>
</comment>
<dbReference type="GO" id="GO:0009927">
    <property type="term" value="F:histidine phosphotransfer kinase activity"/>
    <property type="evidence" value="ECO:0007669"/>
    <property type="project" value="UniProtKB-UniRule"/>
</dbReference>
<comment type="subcellular location">
    <subcellularLocation>
        <location evidence="2">Cytoplasm</location>
        <location evidence="2">Cytosol</location>
    </subcellularLocation>
    <subcellularLocation>
        <location evidence="2">Nucleus</location>
    </subcellularLocation>
</comment>
<evidence type="ECO:0000256" key="1">
    <source>
        <dbReference type="ARBA" id="ARBA00023012"/>
    </source>
</evidence>
<accession>A0A9J5WRV4</accession>
<dbReference type="PANTHER" id="PTHR28242:SF30">
    <property type="entry name" value="HISTIDINE-CONTAINING PHOSPHOTRANSFER PROTEIN 2"/>
    <property type="match status" value="1"/>
</dbReference>
<sequence length="171" mass="19637">MALSILKEIQLSLLNQMLQKGLINNEFEHLMISKRAQDPQSVVQTIEEYCAEVEAILSQMKNDIDTPEVVFSHLMASCELVKDKSIRIGSVLVSSTCMLLIRACDERNKKTSKMHVQLRQVHINIYNFRFSLILELLKNDFSTTQSQLEVYARMERRIIIVQIDEAGSSSF</sequence>
<dbReference type="InterPro" id="IPR045871">
    <property type="entry name" value="AHP1-5/YPD1"/>
</dbReference>
<organism evidence="3 4">
    <name type="scientific">Solanum commersonii</name>
    <name type="common">Commerson's wild potato</name>
    <name type="synonym">Commerson's nightshade</name>
    <dbReference type="NCBI Taxonomy" id="4109"/>
    <lineage>
        <taxon>Eukaryota</taxon>
        <taxon>Viridiplantae</taxon>
        <taxon>Streptophyta</taxon>
        <taxon>Embryophyta</taxon>
        <taxon>Tracheophyta</taxon>
        <taxon>Spermatophyta</taxon>
        <taxon>Magnoliopsida</taxon>
        <taxon>eudicotyledons</taxon>
        <taxon>Gunneridae</taxon>
        <taxon>Pentapetalae</taxon>
        <taxon>asterids</taxon>
        <taxon>lamiids</taxon>
        <taxon>Solanales</taxon>
        <taxon>Solanaceae</taxon>
        <taxon>Solanoideae</taxon>
        <taxon>Solaneae</taxon>
        <taxon>Solanum</taxon>
    </lineage>
</organism>
<dbReference type="Proteomes" id="UP000824120">
    <property type="component" value="Chromosome 11"/>
</dbReference>
<dbReference type="GO" id="GO:0000160">
    <property type="term" value="P:phosphorelay signal transduction system"/>
    <property type="evidence" value="ECO:0007669"/>
    <property type="project" value="UniProtKB-UniRule"/>
</dbReference>
<name>A0A9J5WRV4_SOLCO</name>
<reference evidence="3 4" key="1">
    <citation type="submission" date="2020-09" db="EMBL/GenBank/DDBJ databases">
        <title>De no assembly of potato wild relative species, Solanum commersonii.</title>
        <authorList>
            <person name="Cho K."/>
        </authorList>
    </citation>
    <scope>NUCLEOTIDE SEQUENCE [LARGE SCALE GENOMIC DNA]</scope>
    <source>
        <strain evidence="3">LZ3.2</strain>
        <tissue evidence="3">Leaf</tissue>
    </source>
</reference>
<comment type="function">
    <text evidence="2">Functions as a two-component phosphorelay mediators between cytokinin sensor histidine kinases and response regulators (B-type ARRs). Plays an important role in propagating cytokinin signal transduction.</text>
</comment>
<dbReference type="AlphaFoldDB" id="A0A9J5WRV4"/>
<dbReference type="GO" id="GO:0005829">
    <property type="term" value="C:cytosol"/>
    <property type="evidence" value="ECO:0007669"/>
    <property type="project" value="UniProtKB-SubCell"/>
</dbReference>
<keyword evidence="4" id="KW-1185">Reference proteome</keyword>
<proteinExistence type="predicted"/>
<dbReference type="EMBL" id="JACXVP010000011">
    <property type="protein sequence ID" value="KAG5577975.1"/>
    <property type="molecule type" value="Genomic_DNA"/>
</dbReference>
<keyword evidence="1 2" id="KW-0902">Two-component regulatory system</keyword>